<keyword evidence="2" id="KW-1185">Reference proteome</keyword>
<reference evidence="1 2" key="1">
    <citation type="journal article" date="2024" name="Nat. Commun.">
        <title>Phylogenomics reveals the evolutionary origins of lichenization in chlorophyte algae.</title>
        <authorList>
            <person name="Puginier C."/>
            <person name="Libourel C."/>
            <person name="Otte J."/>
            <person name="Skaloud P."/>
            <person name="Haon M."/>
            <person name="Grisel S."/>
            <person name="Petersen M."/>
            <person name="Berrin J.G."/>
            <person name="Delaux P.M."/>
            <person name="Dal Grande F."/>
            <person name="Keller J."/>
        </authorList>
    </citation>
    <scope>NUCLEOTIDE SEQUENCE [LARGE SCALE GENOMIC DNA]</scope>
    <source>
        <strain evidence="1 2">SAG 216-7</strain>
    </source>
</reference>
<accession>A0ABR2YJM1</accession>
<proteinExistence type="predicted"/>
<gene>
    <name evidence="1" type="ORF">WJX75_005282</name>
</gene>
<name>A0ABR2YJM1_9CHLO</name>
<dbReference type="EMBL" id="JALJOT010000010">
    <property type="protein sequence ID" value="KAK9906636.1"/>
    <property type="molecule type" value="Genomic_DNA"/>
</dbReference>
<sequence length="103" mass="11499">MSCSDNFNRTSMQDLAQLITFVEACIPDIDISVLEKALIIHYEYMDATLSRASLSQTTYDTALQDLRSRLPRDETEWQHVGMVVAAVPGRICLGDFPPGASYL</sequence>
<evidence type="ECO:0000313" key="1">
    <source>
        <dbReference type="EMBL" id="KAK9906636.1"/>
    </source>
</evidence>
<evidence type="ECO:0000313" key="2">
    <source>
        <dbReference type="Proteomes" id="UP001491310"/>
    </source>
</evidence>
<protein>
    <submittedName>
        <fullName evidence="1">Uncharacterized protein</fullName>
    </submittedName>
</protein>
<comment type="caution">
    <text evidence="1">The sequence shown here is derived from an EMBL/GenBank/DDBJ whole genome shotgun (WGS) entry which is preliminary data.</text>
</comment>
<organism evidence="1 2">
    <name type="scientific">Coccomyxa subellipsoidea</name>
    <dbReference type="NCBI Taxonomy" id="248742"/>
    <lineage>
        <taxon>Eukaryota</taxon>
        <taxon>Viridiplantae</taxon>
        <taxon>Chlorophyta</taxon>
        <taxon>core chlorophytes</taxon>
        <taxon>Trebouxiophyceae</taxon>
        <taxon>Trebouxiophyceae incertae sedis</taxon>
        <taxon>Coccomyxaceae</taxon>
        <taxon>Coccomyxa</taxon>
    </lineage>
</organism>
<dbReference type="Proteomes" id="UP001491310">
    <property type="component" value="Unassembled WGS sequence"/>
</dbReference>